<dbReference type="Proteomes" id="UP000788262">
    <property type="component" value="Unassembled WGS sequence"/>
</dbReference>
<keyword evidence="3" id="KW-1185">Reference proteome</keyword>
<dbReference type="Pfam" id="PF12697">
    <property type="entry name" value="Abhydrolase_6"/>
    <property type="match status" value="1"/>
</dbReference>
<dbReference type="InterPro" id="IPR052897">
    <property type="entry name" value="Sec-Metab_Biosynth_Hydrolase"/>
</dbReference>
<dbReference type="InterPro" id="IPR000073">
    <property type="entry name" value="AB_hydrolase_1"/>
</dbReference>
<evidence type="ECO:0000259" key="1">
    <source>
        <dbReference type="Pfam" id="PF12697"/>
    </source>
</evidence>
<dbReference type="RefSeq" id="WP_205381188.1">
    <property type="nucleotide sequence ID" value="NZ_JAFFZS010000001.1"/>
</dbReference>
<dbReference type="GO" id="GO:0016787">
    <property type="term" value="F:hydrolase activity"/>
    <property type="evidence" value="ECO:0007669"/>
    <property type="project" value="UniProtKB-KW"/>
</dbReference>
<feature type="domain" description="AB hydrolase-1" evidence="1">
    <location>
        <begin position="4"/>
        <end position="230"/>
    </location>
</feature>
<keyword evidence="2" id="KW-0378">Hydrolase</keyword>
<gene>
    <name evidence="2" type="ORF">JS756_02395</name>
</gene>
<dbReference type="Gene3D" id="3.40.50.1820">
    <property type="entry name" value="alpha/beta hydrolase"/>
    <property type="match status" value="1"/>
</dbReference>
<dbReference type="PANTHER" id="PTHR37017:SF10">
    <property type="entry name" value="AB HYDROLASE-1 DOMAIN-CONTAINING PROTEIN"/>
    <property type="match status" value="1"/>
</dbReference>
<evidence type="ECO:0000313" key="2">
    <source>
        <dbReference type="EMBL" id="MBN0042983.1"/>
    </source>
</evidence>
<dbReference type="SUPFAM" id="SSF53474">
    <property type="entry name" value="alpha/beta-Hydrolases"/>
    <property type="match status" value="1"/>
</dbReference>
<organism evidence="2 3">
    <name type="scientific">Streptomyces actuosus</name>
    <dbReference type="NCBI Taxonomy" id="1885"/>
    <lineage>
        <taxon>Bacteria</taxon>
        <taxon>Bacillati</taxon>
        <taxon>Actinomycetota</taxon>
        <taxon>Actinomycetes</taxon>
        <taxon>Kitasatosporales</taxon>
        <taxon>Streptomycetaceae</taxon>
        <taxon>Streptomyces</taxon>
    </lineage>
</organism>
<proteinExistence type="predicted"/>
<evidence type="ECO:0000313" key="3">
    <source>
        <dbReference type="Proteomes" id="UP000788262"/>
    </source>
</evidence>
<accession>A0ABS2VIR3</accession>
<name>A0ABS2VIR3_STRAS</name>
<dbReference type="EMBL" id="JAFFZS010000001">
    <property type="protein sequence ID" value="MBN0042983.1"/>
    <property type="molecule type" value="Genomic_DNA"/>
</dbReference>
<sequence length="239" mass="26039">MATFVLVHGAMHGGWCWSPVRRILSAAGHEVFTPSLTGQGERRDALTPEVGLATHVRDLTELLWFEDLTDVHLVLHSYAGVLAGPLAETVAERLASLTFLAAFLVEPGECLLDVEPPGVADGYRRIARERGEGWFLPPAPAFLEQWGVPDDLRPHVGERLTAFPLRCQTDAAHYDPAPLAALPATYIRHTRPALASLDRSYGRAVRAGWDIREIACGHDAILAEPERTAAMLESIAGGR</sequence>
<reference evidence="2 3" key="1">
    <citation type="submission" date="2021-02" db="EMBL/GenBank/DDBJ databases">
        <title>Whole genome sequencing of Streptomyces actuosus VRA1.</title>
        <authorList>
            <person name="Sen G."/>
            <person name="Sen A."/>
        </authorList>
    </citation>
    <scope>NUCLEOTIDE SEQUENCE [LARGE SCALE GENOMIC DNA]</scope>
    <source>
        <strain evidence="2 3">VRA1</strain>
    </source>
</reference>
<protein>
    <submittedName>
        <fullName evidence="2">Alpha/beta hydrolase</fullName>
    </submittedName>
</protein>
<dbReference type="PANTHER" id="PTHR37017">
    <property type="entry name" value="AB HYDROLASE-1 DOMAIN-CONTAINING PROTEIN-RELATED"/>
    <property type="match status" value="1"/>
</dbReference>
<dbReference type="InterPro" id="IPR029058">
    <property type="entry name" value="AB_hydrolase_fold"/>
</dbReference>
<comment type="caution">
    <text evidence="2">The sequence shown here is derived from an EMBL/GenBank/DDBJ whole genome shotgun (WGS) entry which is preliminary data.</text>
</comment>